<name>A0A1H2LDK3_9ACTN</name>
<organism evidence="6 7">
    <name type="scientific">Jiangella alkaliphila</name>
    <dbReference type="NCBI Taxonomy" id="419479"/>
    <lineage>
        <taxon>Bacteria</taxon>
        <taxon>Bacillati</taxon>
        <taxon>Actinomycetota</taxon>
        <taxon>Actinomycetes</taxon>
        <taxon>Jiangellales</taxon>
        <taxon>Jiangellaceae</taxon>
        <taxon>Jiangella</taxon>
    </lineage>
</organism>
<dbReference type="GO" id="GO:0042597">
    <property type="term" value="C:periplasmic space"/>
    <property type="evidence" value="ECO:0007669"/>
    <property type="project" value="UniProtKB-ARBA"/>
</dbReference>
<dbReference type="InterPro" id="IPR030678">
    <property type="entry name" value="Peptide/Ni-bd"/>
</dbReference>
<protein>
    <submittedName>
        <fullName evidence="6">ABC-type transport system, substrate-binding protein</fullName>
    </submittedName>
</protein>
<feature type="chain" id="PRO_5039451584" evidence="4">
    <location>
        <begin position="27"/>
        <end position="538"/>
    </location>
</feature>
<dbReference type="PANTHER" id="PTHR30290:SF9">
    <property type="entry name" value="OLIGOPEPTIDE-BINDING PROTEIN APPA"/>
    <property type="match status" value="1"/>
</dbReference>
<evidence type="ECO:0000256" key="2">
    <source>
        <dbReference type="ARBA" id="ARBA00022448"/>
    </source>
</evidence>
<gene>
    <name evidence="6" type="ORF">SAMN04488563_5932</name>
</gene>
<dbReference type="STRING" id="419479.SAMN04488563_5932"/>
<dbReference type="PROSITE" id="PS51257">
    <property type="entry name" value="PROKAR_LIPOPROTEIN"/>
    <property type="match status" value="1"/>
</dbReference>
<feature type="domain" description="Solute-binding protein family 5" evidence="5">
    <location>
        <begin position="82"/>
        <end position="425"/>
    </location>
</feature>
<comment type="similarity">
    <text evidence="1">Belongs to the bacterial solute-binding protein 5 family.</text>
</comment>
<dbReference type="Gene3D" id="3.40.190.10">
    <property type="entry name" value="Periplasmic binding protein-like II"/>
    <property type="match status" value="1"/>
</dbReference>
<dbReference type="GO" id="GO:0043190">
    <property type="term" value="C:ATP-binding cassette (ABC) transporter complex"/>
    <property type="evidence" value="ECO:0007669"/>
    <property type="project" value="InterPro"/>
</dbReference>
<keyword evidence="2" id="KW-0813">Transport</keyword>
<dbReference type="Pfam" id="PF00496">
    <property type="entry name" value="SBP_bac_5"/>
    <property type="match status" value="1"/>
</dbReference>
<dbReference type="SUPFAM" id="SSF53850">
    <property type="entry name" value="Periplasmic binding protein-like II"/>
    <property type="match status" value="1"/>
</dbReference>
<reference evidence="7" key="1">
    <citation type="submission" date="2016-10" db="EMBL/GenBank/DDBJ databases">
        <authorList>
            <person name="Varghese N."/>
            <person name="Submissions S."/>
        </authorList>
    </citation>
    <scope>NUCLEOTIDE SEQUENCE [LARGE SCALE GENOMIC DNA]</scope>
    <source>
        <strain evidence="7">DSM 45079</strain>
    </source>
</reference>
<evidence type="ECO:0000256" key="3">
    <source>
        <dbReference type="ARBA" id="ARBA00022729"/>
    </source>
</evidence>
<evidence type="ECO:0000256" key="4">
    <source>
        <dbReference type="SAM" id="SignalP"/>
    </source>
</evidence>
<proteinExistence type="inferred from homology"/>
<dbReference type="GO" id="GO:0015833">
    <property type="term" value="P:peptide transport"/>
    <property type="evidence" value="ECO:0007669"/>
    <property type="project" value="TreeGrafter"/>
</dbReference>
<dbReference type="AlphaFoldDB" id="A0A1H2LDK3"/>
<accession>A0A1H2LDK3</accession>
<dbReference type="GO" id="GO:1904680">
    <property type="term" value="F:peptide transmembrane transporter activity"/>
    <property type="evidence" value="ECO:0007669"/>
    <property type="project" value="TreeGrafter"/>
</dbReference>
<dbReference type="RefSeq" id="WP_046771996.1">
    <property type="nucleotide sequence ID" value="NZ_LBMC01000054.1"/>
</dbReference>
<dbReference type="CDD" id="cd00995">
    <property type="entry name" value="PBP2_NikA_DppA_OppA_like"/>
    <property type="match status" value="1"/>
</dbReference>
<dbReference type="PIRSF" id="PIRSF002741">
    <property type="entry name" value="MppA"/>
    <property type="match status" value="1"/>
</dbReference>
<dbReference type="InterPro" id="IPR039424">
    <property type="entry name" value="SBP_5"/>
</dbReference>
<dbReference type="OrthoDB" id="7888869at2"/>
<evidence type="ECO:0000313" key="7">
    <source>
        <dbReference type="Proteomes" id="UP000182977"/>
    </source>
</evidence>
<keyword evidence="7" id="KW-1185">Reference proteome</keyword>
<sequence>MKLFHTVTGRRLRVAGAGALVLAATACGGAASGDTGSGDTLTVAVPTLGTMDFAPATSEGDNEKFLMMLGDNLVGADPGTGEIVPELAESWTLSPDGLVWTFTLRPDVQFHDGWGTVTADDVMFSWGEWISEESLHPNADQYRRAVGGTIAGFRVIDDLTFELHAQEPVTELLRLVCSCNPGMTVFPREYYEQEGEAADDHPIGTGPWQFVSASPGDELVFERFDEYWGTVPEAQRLVMKEVPDDSARLLQVQSGAVQMAQLSGSLVGEAEAAGVAIMTIPDIANAWVELGGSYWGEPELDAGSPWIQADEPEKGLAIREALSLAIDRELILEEVLSGYGQLTTAPLFQFPGNPGLADESLGYPEYDPDLARRKLAEGGYPDGFEVTMPIYSVDIDTAAMTEAIAGMWEEIGINVTRKPTEEGLQRDLEMEYATQGLAYVRLTGPNPEMVRYVKGLGPFAIITHPLITEAYEAITAEPDEAARSAVYRGVSAALRENEIALTLMTGDMLFAASDDIESWTPMPSINAINRLETVTFAD</sequence>
<evidence type="ECO:0000313" key="6">
    <source>
        <dbReference type="EMBL" id="SDU79120.1"/>
    </source>
</evidence>
<keyword evidence="3 4" id="KW-0732">Signal</keyword>
<feature type="signal peptide" evidence="4">
    <location>
        <begin position="1"/>
        <end position="26"/>
    </location>
</feature>
<evidence type="ECO:0000256" key="1">
    <source>
        <dbReference type="ARBA" id="ARBA00005695"/>
    </source>
</evidence>
<dbReference type="EMBL" id="LT629791">
    <property type="protein sequence ID" value="SDU79120.1"/>
    <property type="molecule type" value="Genomic_DNA"/>
</dbReference>
<evidence type="ECO:0000259" key="5">
    <source>
        <dbReference type="Pfam" id="PF00496"/>
    </source>
</evidence>
<dbReference type="PANTHER" id="PTHR30290">
    <property type="entry name" value="PERIPLASMIC BINDING COMPONENT OF ABC TRANSPORTER"/>
    <property type="match status" value="1"/>
</dbReference>
<dbReference type="Gene3D" id="3.10.105.10">
    <property type="entry name" value="Dipeptide-binding Protein, Domain 3"/>
    <property type="match status" value="1"/>
</dbReference>
<dbReference type="Proteomes" id="UP000182977">
    <property type="component" value="Chromosome I"/>
</dbReference>
<dbReference type="InterPro" id="IPR000914">
    <property type="entry name" value="SBP_5_dom"/>
</dbReference>